<dbReference type="EMBL" id="JBANDC010000004">
    <property type="protein sequence ID" value="MEM4987241.1"/>
    <property type="molecule type" value="Genomic_DNA"/>
</dbReference>
<name>A0ABU9PTE3_9BURK</name>
<evidence type="ECO:0000313" key="3">
    <source>
        <dbReference type="Proteomes" id="UP001495910"/>
    </source>
</evidence>
<evidence type="ECO:0000313" key="2">
    <source>
        <dbReference type="EMBL" id="MEM4987241.1"/>
    </source>
</evidence>
<sequence length="158" mass="18480">MQPRKRKQTRRKLTGQRVQFIVGLIEDWPLQKILTWEGVVALVLKETGHVWTRQGLQAHDDIKAAYAAKTSACREFHKTGKIPKNKAPTQSIWEQKVKREQDKYSELQKTLRWFDERFVRHIANAIRLGITQEQLEEPTIAPERGQTDPVKKNKSSRK</sequence>
<protein>
    <recommendedName>
        <fullName evidence="4">Transposase</fullName>
    </recommendedName>
</protein>
<gene>
    <name evidence="2" type="ORF">V8G57_07540</name>
</gene>
<accession>A0ABU9PTE3</accession>
<reference evidence="2 3" key="1">
    <citation type="submission" date="2024-02" db="EMBL/GenBank/DDBJ databases">
        <title>Draft genome sequence of Collimonas sp. strain H4R21, an effective mineral-weathering bacterial strain isolated from the beech rhizosphere.</title>
        <authorList>
            <person name="Morin E."/>
            <person name="Uroz S."/>
            <person name="Leveau J.H.J."/>
            <person name="Kumar R."/>
            <person name="Rey M.W."/>
            <person name="Pham J."/>
        </authorList>
    </citation>
    <scope>NUCLEOTIDE SEQUENCE [LARGE SCALE GENOMIC DNA]</scope>
    <source>
        <strain evidence="2 3">H4R21</strain>
    </source>
</reference>
<comment type="caution">
    <text evidence="2">The sequence shown here is derived from an EMBL/GenBank/DDBJ whole genome shotgun (WGS) entry which is preliminary data.</text>
</comment>
<keyword evidence="3" id="KW-1185">Reference proteome</keyword>
<organism evidence="2 3">
    <name type="scientific">Collimonas rhizosphaerae</name>
    <dbReference type="NCBI Taxonomy" id="3126357"/>
    <lineage>
        <taxon>Bacteria</taxon>
        <taxon>Pseudomonadati</taxon>
        <taxon>Pseudomonadota</taxon>
        <taxon>Betaproteobacteria</taxon>
        <taxon>Burkholderiales</taxon>
        <taxon>Oxalobacteraceae</taxon>
        <taxon>Collimonas</taxon>
    </lineage>
</organism>
<proteinExistence type="predicted"/>
<evidence type="ECO:0000256" key="1">
    <source>
        <dbReference type="SAM" id="MobiDB-lite"/>
    </source>
</evidence>
<dbReference type="RefSeq" id="WP_342828860.1">
    <property type="nucleotide sequence ID" value="NZ_JBANDC010000004.1"/>
</dbReference>
<dbReference type="Proteomes" id="UP001495910">
    <property type="component" value="Unassembled WGS sequence"/>
</dbReference>
<evidence type="ECO:0008006" key="4">
    <source>
        <dbReference type="Google" id="ProtNLM"/>
    </source>
</evidence>
<feature type="region of interest" description="Disordered" evidence="1">
    <location>
        <begin position="133"/>
        <end position="158"/>
    </location>
</feature>